<reference evidence="3" key="1">
    <citation type="journal article" date="2014" name="Proc. Natl. Acad. Sci. U.S.A.">
        <title>Extensive sampling of basidiomycete genomes demonstrates inadequacy of the white-rot/brown-rot paradigm for wood decay fungi.</title>
        <authorList>
            <person name="Riley R."/>
            <person name="Salamov A.A."/>
            <person name="Brown D.W."/>
            <person name="Nagy L.G."/>
            <person name="Floudas D."/>
            <person name="Held B.W."/>
            <person name="Levasseur A."/>
            <person name="Lombard V."/>
            <person name="Morin E."/>
            <person name="Otillar R."/>
            <person name="Lindquist E.A."/>
            <person name="Sun H."/>
            <person name="LaButti K.M."/>
            <person name="Schmutz J."/>
            <person name="Jabbour D."/>
            <person name="Luo H."/>
            <person name="Baker S.E."/>
            <person name="Pisabarro A.G."/>
            <person name="Walton J.D."/>
            <person name="Blanchette R.A."/>
            <person name="Henrissat B."/>
            <person name="Martin F."/>
            <person name="Cullen D."/>
            <person name="Hibbett D.S."/>
            <person name="Grigoriev I.V."/>
        </authorList>
    </citation>
    <scope>NUCLEOTIDE SEQUENCE [LARGE SCALE GENOMIC DNA]</scope>
    <source>
        <strain evidence="3">CBS 339.88</strain>
    </source>
</reference>
<evidence type="ECO:0000313" key="3">
    <source>
        <dbReference type="Proteomes" id="UP000027222"/>
    </source>
</evidence>
<gene>
    <name evidence="2" type="ORF">GALMADRAFT_250438</name>
</gene>
<evidence type="ECO:0000313" key="2">
    <source>
        <dbReference type="EMBL" id="KDR74468.1"/>
    </source>
</evidence>
<dbReference type="Proteomes" id="UP000027222">
    <property type="component" value="Unassembled WGS sequence"/>
</dbReference>
<keyword evidence="1" id="KW-0812">Transmembrane</keyword>
<feature type="transmembrane region" description="Helical" evidence="1">
    <location>
        <begin position="20"/>
        <end position="44"/>
    </location>
</feature>
<organism evidence="2 3">
    <name type="scientific">Galerina marginata (strain CBS 339.88)</name>
    <dbReference type="NCBI Taxonomy" id="685588"/>
    <lineage>
        <taxon>Eukaryota</taxon>
        <taxon>Fungi</taxon>
        <taxon>Dikarya</taxon>
        <taxon>Basidiomycota</taxon>
        <taxon>Agaricomycotina</taxon>
        <taxon>Agaricomycetes</taxon>
        <taxon>Agaricomycetidae</taxon>
        <taxon>Agaricales</taxon>
        <taxon>Agaricineae</taxon>
        <taxon>Strophariaceae</taxon>
        <taxon>Galerina</taxon>
    </lineage>
</organism>
<dbReference type="HOGENOM" id="CLU_3106485_0_0_1"/>
<dbReference type="EMBL" id="KL142383">
    <property type="protein sequence ID" value="KDR74468.1"/>
    <property type="molecule type" value="Genomic_DNA"/>
</dbReference>
<name>A0A067T668_GALM3</name>
<sequence>MHTYECSVLWALVDPKIWRLFMPMIHLYLIESLEPLNIAFLLSLPARCRFL</sequence>
<keyword evidence="1" id="KW-0472">Membrane</keyword>
<proteinExistence type="predicted"/>
<keyword evidence="3" id="KW-1185">Reference proteome</keyword>
<evidence type="ECO:0000256" key="1">
    <source>
        <dbReference type="SAM" id="Phobius"/>
    </source>
</evidence>
<protein>
    <submittedName>
        <fullName evidence="2">Uncharacterized protein</fullName>
    </submittedName>
</protein>
<keyword evidence="1" id="KW-1133">Transmembrane helix</keyword>
<accession>A0A067T668</accession>
<dbReference type="AlphaFoldDB" id="A0A067T668"/>